<reference evidence="3 4" key="1">
    <citation type="submission" date="2017-08" db="EMBL/GenBank/DDBJ databases">
        <title>Identification and genetic characteristics of simultaneous BTEX- and naphthalene-degrading Paraburkholderia sp. BN5 isolated from petroleum-contaminated soil.</title>
        <authorList>
            <person name="Lee Y."/>
            <person name="Jeon C.O."/>
        </authorList>
    </citation>
    <scope>NUCLEOTIDE SEQUENCE [LARGE SCALE GENOMIC DNA]</scope>
    <source>
        <strain evidence="3 4">BN5</strain>
    </source>
</reference>
<keyword evidence="3" id="KW-0489">Methyltransferase</keyword>
<proteinExistence type="predicted"/>
<dbReference type="OrthoDB" id="9760689at2"/>
<dbReference type="Proteomes" id="UP000215158">
    <property type="component" value="Chromosome 2"/>
</dbReference>
<dbReference type="InterPro" id="IPR050447">
    <property type="entry name" value="Erg6_SMT_methyltransf"/>
</dbReference>
<evidence type="ECO:0000259" key="2">
    <source>
        <dbReference type="Pfam" id="PF13649"/>
    </source>
</evidence>
<dbReference type="PANTHER" id="PTHR44068:SF1">
    <property type="entry name" value="HYPOTHETICAL LOC100005854"/>
    <property type="match status" value="1"/>
</dbReference>
<dbReference type="EMBL" id="CP022990">
    <property type="protein sequence ID" value="ASW01990.1"/>
    <property type="molecule type" value="Genomic_DNA"/>
</dbReference>
<dbReference type="Gene3D" id="3.40.50.150">
    <property type="entry name" value="Vaccinia Virus protein VP39"/>
    <property type="match status" value="1"/>
</dbReference>
<dbReference type="CDD" id="cd02440">
    <property type="entry name" value="AdoMet_MTases"/>
    <property type="match status" value="1"/>
</dbReference>
<dbReference type="SUPFAM" id="SSF53335">
    <property type="entry name" value="S-adenosyl-L-methionine-dependent methyltransferases"/>
    <property type="match status" value="1"/>
</dbReference>
<name>A0A248VUF3_9BURK</name>
<evidence type="ECO:0000313" key="4">
    <source>
        <dbReference type="Proteomes" id="UP000215158"/>
    </source>
</evidence>
<dbReference type="GO" id="GO:0032259">
    <property type="term" value="P:methylation"/>
    <property type="evidence" value="ECO:0007669"/>
    <property type="project" value="UniProtKB-KW"/>
</dbReference>
<sequence length="230" mass="24746">MRETIDPSGEVTTAALEESILLPQLGCPAGKIGIAVGEMLEQSNRAAIITSFDLLDLHANERVLEVGLGNGGHIAYVLDQAARLRFTGIDLSPTMIAVARCRNAAFVRDGQARLEIADVTAMSFAEASFDKAITINSTYFWPDLKAGLTEIRRVLREDGTLVIAAITPDAAIDMPFAEYGFTVHDATALEAACVAAGFDRIGITRFVEPLSDPPQAYGPREFYLLRACAV</sequence>
<dbReference type="RefSeq" id="WP_095421876.1">
    <property type="nucleotide sequence ID" value="NZ_CP022990.1"/>
</dbReference>
<protein>
    <submittedName>
        <fullName evidence="3">16S rRNA (Cytosine(1402)-N(4))-methyltransferase</fullName>
    </submittedName>
</protein>
<organism evidence="3 4">
    <name type="scientific">Paraburkholderia aromaticivorans</name>
    <dbReference type="NCBI Taxonomy" id="2026199"/>
    <lineage>
        <taxon>Bacteria</taxon>
        <taxon>Pseudomonadati</taxon>
        <taxon>Pseudomonadota</taxon>
        <taxon>Betaproteobacteria</taxon>
        <taxon>Burkholderiales</taxon>
        <taxon>Burkholderiaceae</taxon>
        <taxon>Paraburkholderia</taxon>
    </lineage>
</organism>
<dbReference type="PANTHER" id="PTHR44068">
    <property type="entry name" value="ZGC:194242"/>
    <property type="match status" value="1"/>
</dbReference>
<dbReference type="InterPro" id="IPR029063">
    <property type="entry name" value="SAM-dependent_MTases_sf"/>
</dbReference>
<keyword evidence="1 3" id="KW-0808">Transferase</keyword>
<dbReference type="GO" id="GO:0016126">
    <property type="term" value="P:sterol biosynthetic process"/>
    <property type="evidence" value="ECO:0007669"/>
    <property type="project" value="TreeGrafter"/>
</dbReference>
<accession>A0A248VUF3</accession>
<dbReference type="AlphaFoldDB" id="A0A248VUF3"/>
<keyword evidence="4" id="KW-1185">Reference proteome</keyword>
<evidence type="ECO:0000256" key="1">
    <source>
        <dbReference type="ARBA" id="ARBA00022679"/>
    </source>
</evidence>
<gene>
    <name evidence="3" type="primary">mraW</name>
    <name evidence="3" type="ORF">CJU94_28110</name>
</gene>
<dbReference type="GO" id="GO:0003838">
    <property type="term" value="F:sterol 24-C-methyltransferase activity"/>
    <property type="evidence" value="ECO:0007669"/>
    <property type="project" value="TreeGrafter"/>
</dbReference>
<evidence type="ECO:0000313" key="3">
    <source>
        <dbReference type="EMBL" id="ASW01990.1"/>
    </source>
</evidence>
<dbReference type="InterPro" id="IPR041698">
    <property type="entry name" value="Methyltransf_25"/>
</dbReference>
<dbReference type="Pfam" id="PF13649">
    <property type="entry name" value="Methyltransf_25"/>
    <property type="match status" value="1"/>
</dbReference>
<dbReference type="KEGG" id="parb:CJU94_28110"/>
<feature type="domain" description="Methyltransferase" evidence="2">
    <location>
        <begin position="63"/>
        <end position="159"/>
    </location>
</feature>